<sequence length="56" mass="5890">MPEDLQSWIALGVVAVTIAAFAARWIIRRKKRKSGGCGSGGCSCPAPKPPRPGQPD</sequence>
<organism evidence="3 4">
    <name type="scientific">Sulfuriroseicoccus oceanibius</name>
    <dbReference type="NCBI Taxonomy" id="2707525"/>
    <lineage>
        <taxon>Bacteria</taxon>
        <taxon>Pseudomonadati</taxon>
        <taxon>Verrucomicrobiota</taxon>
        <taxon>Verrucomicrobiia</taxon>
        <taxon>Verrucomicrobiales</taxon>
        <taxon>Verrucomicrobiaceae</taxon>
        <taxon>Sulfuriroseicoccus</taxon>
    </lineage>
</organism>
<keyword evidence="4" id="KW-1185">Reference proteome</keyword>
<evidence type="ECO:0000313" key="3">
    <source>
        <dbReference type="EMBL" id="QQL45905.1"/>
    </source>
</evidence>
<protein>
    <submittedName>
        <fullName evidence="3">FeoB-associated Cys-rich membrane protein</fullName>
    </submittedName>
</protein>
<dbReference type="Proteomes" id="UP000475117">
    <property type="component" value="Chromosome"/>
</dbReference>
<evidence type="ECO:0000256" key="2">
    <source>
        <dbReference type="SAM" id="Phobius"/>
    </source>
</evidence>
<dbReference type="EMBL" id="CP066776">
    <property type="protein sequence ID" value="QQL45905.1"/>
    <property type="molecule type" value="Genomic_DNA"/>
</dbReference>
<dbReference type="RefSeq" id="WP_164365580.1">
    <property type="nucleotide sequence ID" value="NZ_CP066776.1"/>
</dbReference>
<keyword evidence="2" id="KW-1133">Transmembrane helix</keyword>
<keyword evidence="2" id="KW-0812">Transmembrane</keyword>
<dbReference type="AlphaFoldDB" id="A0A6B3LDZ7"/>
<gene>
    <name evidence="3" type="ORF">G3M56_004810</name>
</gene>
<keyword evidence="2" id="KW-0472">Membrane</keyword>
<name>A0A6B3LDZ7_9BACT</name>
<evidence type="ECO:0000313" key="4">
    <source>
        <dbReference type="Proteomes" id="UP000475117"/>
    </source>
</evidence>
<reference evidence="3 4" key="1">
    <citation type="submission" date="2020-12" db="EMBL/GenBank/DDBJ databases">
        <title>Sulforoseuscoccus oceanibium gen. nov., sp. nov., a representative of the phylum Verrucomicrobia with special cytoplasmic membrane, and proposal of Sulforoseuscoccusaceae fam. nov.</title>
        <authorList>
            <person name="Xi F."/>
        </authorList>
    </citation>
    <scope>NUCLEOTIDE SEQUENCE [LARGE SCALE GENOMIC DNA]</scope>
    <source>
        <strain evidence="3 4">T37</strain>
    </source>
</reference>
<dbReference type="KEGG" id="soa:G3M56_004810"/>
<dbReference type="Pfam" id="PF12669">
    <property type="entry name" value="FeoB_associated"/>
    <property type="match status" value="1"/>
</dbReference>
<feature type="transmembrane region" description="Helical" evidence="2">
    <location>
        <begin position="6"/>
        <end position="27"/>
    </location>
</feature>
<accession>A0A6B3LDZ7</accession>
<proteinExistence type="predicted"/>
<feature type="region of interest" description="Disordered" evidence="1">
    <location>
        <begin position="31"/>
        <end position="56"/>
    </location>
</feature>
<feature type="compositionally biased region" description="Pro residues" evidence="1">
    <location>
        <begin position="46"/>
        <end position="56"/>
    </location>
</feature>
<evidence type="ECO:0000256" key="1">
    <source>
        <dbReference type="SAM" id="MobiDB-lite"/>
    </source>
</evidence>